<gene>
    <name evidence="2" type="ORF">AA23TX_03552</name>
</gene>
<evidence type="ECO:0000313" key="3">
    <source>
        <dbReference type="Proteomes" id="UP000399805"/>
    </source>
</evidence>
<dbReference type="Proteomes" id="UP000399805">
    <property type="component" value="Unassembled WGS sequence"/>
</dbReference>
<organism evidence="2 3">
    <name type="scientific">Amycolatopsis camponoti</name>
    <dbReference type="NCBI Taxonomy" id="2606593"/>
    <lineage>
        <taxon>Bacteria</taxon>
        <taxon>Bacillati</taxon>
        <taxon>Actinomycetota</taxon>
        <taxon>Actinomycetes</taxon>
        <taxon>Pseudonocardiales</taxon>
        <taxon>Pseudonocardiaceae</taxon>
        <taxon>Amycolatopsis</taxon>
    </lineage>
</organism>
<accession>A0A6I8LNB4</accession>
<proteinExistence type="predicted"/>
<evidence type="ECO:0000256" key="1">
    <source>
        <dbReference type="SAM" id="MobiDB-lite"/>
    </source>
</evidence>
<feature type="compositionally biased region" description="Low complexity" evidence="1">
    <location>
        <begin position="1"/>
        <end position="11"/>
    </location>
</feature>
<feature type="compositionally biased region" description="Basic residues" evidence="1">
    <location>
        <begin position="16"/>
        <end position="27"/>
    </location>
</feature>
<reference evidence="2 3" key="1">
    <citation type="submission" date="2019-09" db="EMBL/GenBank/DDBJ databases">
        <authorList>
            <person name="Leyn A S."/>
        </authorList>
    </citation>
    <scope>NUCLEOTIDE SEQUENCE [LARGE SCALE GENOMIC DNA]</scope>
    <source>
        <strain evidence="2">AA231_1</strain>
    </source>
</reference>
<dbReference type="EMBL" id="CABVGP010000001">
    <property type="protein sequence ID" value="VVJ18531.1"/>
    <property type="molecule type" value="Genomic_DNA"/>
</dbReference>
<sequence length="45" mass="5024">MSAMAHAKAAALWEPHKKRPAPHRRGRISREDCHKARCAAYGGNK</sequence>
<feature type="region of interest" description="Disordered" evidence="1">
    <location>
        <begin position="1"/>
        <end position="31"/>
    </location>
</feature>
<keyword evidence="3" id="KW-1185">Reference proteome</keyword>
<protein>
    <submittedName>
        <fullName evidence="2">Uncharacterized protein</fullName>
    </submittedName>
</protein>
<dbReference type="AlphaFoldDB" id="A0A6I8LNB4"/>
<name>A0A6I8LNB4_9PSEU</name>
<evidence type="ECO:0000313" key="2">
    <source>
        <dbReference type="EMBL" id="VVJ18531.1"/>
    </source>
</evidence>